<dbReference type="SMART" id="SM00297">
    <property type="entry name" value="BROMO"/>
    <property type="match status" value="1"/>
</dbReference>
<dbReference type="InterPro" id="IPR001487">
    <property type="entry name" value="Bromodomain"/>
</dbReference>
<dbReference type="InterPro" id="IPR036427">
    <property type="entry name" value="Bromodomain-like_sf"/>
</dbReference>
<reference evidence="5" key="1">
    <citation type="submission" date="2018-02" db="EMBL/GenBank/DDBJ databases">
        <authorList>
            <person name="Cohen D.B."/>
            <person name="Kent A.D."/>
        </authorList>
    </citation>
    <scope>NUCLEOTIDE SEQUENCE</scope>
</reference>
<dbReference type="EMBL" id="OIVN01001334">
    <property type="protein sequence ID" value="SPC92724.1"/>
    <property type="molecule type" value="Genomic_DNA"/>
</dbReference>
<dbReference type="SUPFAM" id="SSF47370">
    <property type="entry name" value="Bromodomain"/>
    <property type="match status" value="1"/>
</dbReference>
<feature type="domain" description="Bromo" evidence="4">
    <location>
        <begin position="211"/>
        <end position="284"/>
    </location>
</feature>
<feature type="compositionally biased region" description="Acidic residues" evidence="3">
    <location>
        <begin position="443"/>
        <end position="466"/>
    </location>
</feature>
<feature type="compositionally biased region" description="Acidic residues" evidence="3">
    <location>
        <begin position="406"/>
        <end position="418"/>
    </location>
</feature>
<dbReference type="Pfam" id="PF00439">
    <property type="entry name" value="Bromodomain"/>
    <property type="match status" value="1"/>
</dbReference>
<accession>A0A2N9G0W2</accession>
<protein>
    <recommendedName>
        <fullName evidence="4">Bromo domain-containing protein</fullName>
    </recommendedName>
</protein>
<evidence type="ECO:0000256" key="2">
    <source>
        <dbReference type="PROSITE-ProRule" id="PRU00035"/>
    </source>
</evidence>
<dbReference type="Gene3D" id="1.20.920.10">
    <property type="entry name" value="Bromodomain-like"/>
    <property type="match status" value="1"/>
</dbReference>
<evidence type="ECO:0000256" key="1">
    <source>
        <dbReference type="ARBA" id="ARBA00023117"/>
    </source>
</evidence>
<name>A0A2N9G0W2_FAGSY</name>
<dbReference type="AlphaFoldDB" id="A0A2N9G0W2"/>
<keyword evidence="1 2" id="KW-0103">Bromodomain</keyword>
<feature type="compositionally biased region" description="Basic residues" evidence="3">
    <location>
        <begin position="1"/>
        <end position="12"/>
    </location>
</feature>
<feature type="compositionally biased region" description="Basic and acidic residues" evidence="3">
    <location>
        <begin position="484"/>
        <end position="500"/>
    </location>
</feature>
<feature type="region of interest" description="Disordered" evidence="3">
    <location>
        <begin position="368"/>
        <end position="503"/>
    </location>
</feature>
<dbReference type="InterPro" id="IPR018359">
    <property type="entry name" value="Bromodomain_CS"/>
</dbReference>
<evidence type="ECO:0000313" key="5">
    <source>
        <dbReference type="EMBL" id="SPC92724.1"/>
    </source>
</evidence>
<feature type="compositionally biased region" description="Polar residues" evidence="3">
    <location>
        <begin position="55"/>
        <end position="69"/>
    </location>
</feature>
<dbReference type="PRINTS" id="PR00503">
    <property type="entry name" value="BROMODOMAIN"/>
</dbReference>
<dbReference type="PROSITE" id="PS00633">
    <property type="entry name" value="BROMODOMAIN_1"/>
    <property type="match status" value="1"/>
</dbReference>
<organism evidence="5">
    <name type="scientific">Fagus sylvatica</name>
    <name type="common">Beechnut</name>
    <dbReference type="NCBI Taxonomy" id="28930"/>
    <lineage>
        <taxon>Eukaryota</taxon>
        <taxon>Viridiplantae</taxon>
        <taxon>Streptophyta</taxon>
        <taxon>Embryophyta</taxon>
        <taxon>Tracheophyta</taxon>
        <taxon>Spermatophyta</taxon>
        <taxon>Magnoliopsida</taxon>
        <taxon>eudicotyledons</taxon>
        <taxon>Gunneridae</taxon>
        <taxon>Pentapetalae</taxon>
        <taxon>rosids</taxon>
        <taxon>fabids</taxon>
        <taxon>Fagales</taxon>
        <taxon>Fagaceae</taxon>
        <taxon>Fagus</taxon>
    </lineage>
</organism>
<dbReference type="PANTHER" id="PTHR47809:SF2">
    <property type="entry name" value="DNA-BINDING BROMODOMAIN-CONTAINING PROTEIN"/>
    <property type="match status" value="1"/>
</dbReference>
<evidence type="ECO:0000259" key="4">
    <source>
        <dbReference type="PROSITE" id="PS50014"/>
    </source>
</evidence>
<gene>
    <name evidence="5" type="ORF">FSB_LOCUS20606</name>
</gene>
<dbReference type="PANTHER" id="PTHR47809">
    <property type="entry name" value="DNA-BINDING BROMODOMAIN-CONTAINING PROTEIN"/>
    <property type="match status" value="1"/>
</dbReference>
<feature type="compositionally biased region" description="Low complexity" evidence="3">
    <location>
        <begin position="13"/>
        <end position="31"/>
    </location>
</feature>
<evidence type="ECO:0000256" key="3">
    <source>
        <dbReference type="SAM" id="MobiDB-lite"/>
    </source>
</evidence>
<feature type="region of interest" description="Disordered" evidence="3">
    <location>
        <begin position="1"/>
        <end position="120"/>
    </location>
</feature>
<feature type="compositionally biased region" description="Polar residues" evidence="3">
    <location>
        <begin position="94"/>
        <end position="119"/>
    </location>
</feature>
<feature type="compositionally biased region" description="Basic and acidic residues" evidence="3">
    <location>
        <begin position="425"/>
        <end position="442"/>
    </location>
</feature>
<proteinExistence type="predicted"/>
<dbReference type="PROSITE" id="PS50014">
    <property type="entry name" value="BROMODOMAIN_2"/>
    <property type="match status" value="1"/>
</dbReference>
<feature type="region of interest" description="Disordered" evidence="3">
    <location>
        <begin position="325"/>
        <end position="346"/>
    </location>
</feature>
<sequence length="597" mass="66348">MKRKRGHKKGKQKGTPVVAKNEVPVNVVSVNTEDNSGLDGFGNDTKDDSGMEVDTPSSTGTDQPYNVASINPDGSIDKAMGKSVGRVKVKLRTSKTLESQHTSSDAPTQSDTDKSSQQIGLERQGVGVERIEDSANSLPIGVSGNPAKKAGSIKIKASMILGNSSVYQSGGSAVMAQVESSHQKELKVPHQDARFDKQELDAALTVIKKVMKMDAAEPFNVPVDPVALGIPDYFDVIDTPMDFGTVCGNLENGVKYMNSEDVYKDVHYIWDNCNKYNNKGDYILDLMRRVKKNFMKYWTAAGLYGEQPRGTKGAESNQVEDVAPTNQGKVHVKGGQSKQKAGKRHGRRHKNDCLCAICVLKRRRREREENARLAKGHIGATDNNYAQETKQEEALNVDSPSAEDSSSNDESLDQDADAEVQQNVEEVKLEVPEEPHSPLEEKQGEEEEEEEEEEEDEEDEEEENEIEIQKKDENETPEQPQFGDRSEEEHDRQPKLRIVEKSGVGVRVDTQKEDTLMRHDAKTAAVQQHRHKELQEKHKKAKVCKNLNLENPMLLDLCGILFPDNNKSVWNGPHSLSQHHCSARTSSIHAAIASFMK</sequence>